<evidence type="ECO:0000256" key="16">
    <source>
        <dbReference type="ARBA" id="ARBA00023316"/>
    </source>
</evidence>
<evidence type="ECO:0000256" key="5">
    <source>
        <dbReference type="ARBA" id="ARBA00010871"/>
    </source>
</evidence>
<dbReference type="HAMAP" id="MF_00047">
    <property type="entry name" value="Dala_Dala_lig"/>
    <property type="match status" value="1"/>
</dbReference>
<feature type="binding site" evidence="24">
    <location>
        <position position="328"/>
    </location>
    <ligand>
        <name>Mg(2+)</name>
        <dbReference type="ChEBI" id="CHEBI:18420"/>
        <label>1</label>
    </ligand>
</feature>
<protein>
    <recommendedName>
        <fullName evidence="19 22">D-alanine--D-alanine ligase</fullName>
        <ecNumber evidence="6 22">6.3.2.4</ecNumber>
    </recommendedName>
    <alternativeName>
        <fullName evidence="21 22">D-Ala-D-Ala ligase</fullName>
    </alternativeName>
    <alternativeName>
        <fullName evidence="20 22">D-alanylalanine synthetase</fullName>
    </alternativeName>
</protein>
<comment type="pathway">
    <text evidence="4 22">Cell wall biogenesis; peptidoglycan biosynthesis.</text>
</comment>
<comment type="pathway">
    <text evidence="18">Glycan biosynthesis.</text>
</comment>
<dbReference type="RefSeq" id="WP_138196928.1">
    <property type="nucleotide sequence ID" value="NZ_VCIW01000019.1"/>
</dbReference>
<dbReference type="PIRSF" id="PIRSF039102">
    <property type="entry name" value="Ddl/VanB"/>
    <property type="match status" value="1"/>
</dbReference>
<dbReference type="InterPro" id="IPR000291">
    <property type="entry name" value="D-Ala_lig_Van_CS"/>
</dbReference>
<dbReference type="PANTHER" id="PTHR23132:SF25">
    <property type="entry name" value="D-ALANINE--D-ALANINE LIGASE A"/>
    <property type="match status" value="1"/>
</dbReference>
<sequence length="392" mass="42945">MKIRVGVLFGGMSVEHEVSVISGLQAYHAIPRDKYEPVPIYITKEGKWYTGEAVGSIDEYKDLPGLLRKSTNVTLFTNESGAHQLIATRKSWFKNPVVDEIHVAFPVTHGTFGEDGALQGLLEFQKVPYVGCDVLSSALGMDKVVMKAVVRSAGLPVVDFVTFYNHQWSEDPGSCIAKAEAQLKYPVIVKPANLGSSVGIEIAEDTEELTSALGNAFGFADKVIIERVVQNLKEVNCSVIGDHESAEVSVCEEVLKTSEILSYQDKYLNQASKGMSGTSRIIPANISPEMTEEVQALAKQTFLELGCNGVSRIDFLIDQDEGKVYVNEINTIPGSLAFYLWEPKGKSFEQMTGQLIQLALKRHRTKSQLTFSYDTNLLALQGKGGGSKKLGR</sequence>
<dbReference type="GO" id="GO:0005829">
    <property type="term" value="C:cytosol"/>
    <property type="evidence" value="ECO:0007669"/>
    <property type="project" value="TreeGrafter"/>
</dbReference>
<keyword evidence="12 24" id="KW-0460">Magnesium</keyword>
<dbReference type="FunFam" id="3.30.1490.20:FF:000007">
    <property type="entry name" value="D-alanine--D-alanine ligase"/>
    <property type="match status" value="1"/>
</dbReference>
<evidence type="ECO:0000256" key="21">
    <source>
        <dbReference type="ARBA" id="ARBA00077154"/>
    </source>
</evidence>
<evidence type="ECO:0000256" key="7">
    <source>
        <dbReference type="ARBA" id="ARBA00022490"/>
    </source>
</evidence>
<keyword evidence="16 22" id="KW-0961">Cell wall biogenesis/degradation</keyword>
<proteinExistence type="inferred from homology"/>
<comment type="subcellular location">
    <subcellularLocation>
        <location evidence="3 22">Cytoplasm</location>
    </subcellularLocation>
</comment>
<dbReference type="GO" id="GO:0046872">
    <property type="term" value="F:metal ion binding"/>
    <property type="evidence" value="ECO:0007669"/>
    <property type="project" value="UniProtKB-KW"/>
</dbReference>
<dbReference type="GO" id="GO:0009252">
    <property type="term" value="P:peptidoglycan biosynthetic process"/>
    <property type="evidence" value="ECO:0007669"/>
    <property type="project" value="UniProtKB-UniRule"/>
</dbReference>
<evidence type="ECO:0000256" key="17">
    <source>
        <dbReference type="ARBA" id="ARBA00047614"/>
    </source>
</evidence>
<evidence type="ECO:0000256" key="10">
    <source>
        <dbReference type="ARBA" id="ARBA00022741"/>
    </source>
</evidence>
<evidence type="ECO:0000256" key="12">
    <source>
        <dbReference type="ARBA" id="ARBA00022842"/>
    </source>
</evidence>
<dbReference type="InterPro" id="IPR011761">
    <property type="entry name" value="ATP-grasp"/>
</dbReference>
<evidence type="ECO:0000256" key="3">
    <source>
        <dbReference type="ARBA" id="ARBA00004496"/>
    </source>
</evidence>
<name>A0A5R9GEG0_9BACL</name>
<comment type="cofactor">
    <cofactor evidence="24">
        <name>Mg(2+)</name>
        <dbReference type="ChEBI" id="CHEBI:18420"/>
    </cofactor>
    <cofactor evidence="24">
        <name>Mn(2+)</name>
        <dbReference type="ChEBI" id="CHEBI:29035"/>
    </cofactor>
    <text evidence="24">Binds 2 magnesium or manganese ions per subunit.</text>
</comment>
<dbReference type="NCBIfam" id="TIGR01205">
    <property type="entry name" value="D_ala_D_alaTIGR"/>
    <property type="match status" value="1"/>
</dbReference>
<keyword evidence="9 24" id="KW-0479">Metal-binding</keyword>
<evidence type="ECO:0000256" key="8">
    <source>
        <dbReference type="ARBA" id="ARBA00022598"/>
    </source>
</evidence>
<keyword evidence="13 22" id="KW-0133">Cell shape</keyword>
<evidence type="ECO:0000259" key="26">
    <source>
        <dbReference type="PROSITE" id="PS50975"/>
    </source>
</evidence>
<dbReference type="UniPathway" id="UPA00219"/>
<dbReference type="Proteomes" id="UP000309676">
    <property type="component" value="Unassembled WGS sequence"/>
</dbReference>
<evidence type="ECO:0000256" key="4">
    <source>
        <dbReference type="ARBA" id="ARBA00004752"/>
    </source>
</evidence>
<comment type="caution">
    <text evidence="27">The sequence shown here is derived from an EMBL/GenBank/DDBJ whole genome shotgun (WGS) entry which is preliminary data.</text>
</comment>
<dbReference type="GO" id="GO:0071555">
    <property type="term" value="P:cell wall organization"/>
    <property type="evidence" value="ECO:0007669"/>
    <property type="project" value="UniProtKB-KW"/>
</dbReference>
<dbReference type="Pfam" id="PF01820">
    <property type="entry name" value="Dala_Dala_lig_N"/>
    <property type="match status" value="1"/>
</dbReference>
<dbReference type="GO" id="GO:0005524">
    <property type="term" value="F:ATP binding"/>
    <property type="evidence" value="ECO:0007669"/>
    <property type="project" value="UniProtKB-UniRule"/>
</dbReference>
<feature type="active site" evidence="23">
    <location>
        <position position="15"/>
    </location>
</feature>
<dbReference type="Gene3D" id="3.30.1490.20">
    <property type="entry name" value="ATP-grasp fold, A domain"/>
    <property type="match status" value="1"/>
</dbReference>
<dbReference type="InterPro" id="IPR005905">
    <property type="entry name" value="D_ala_D_ala"/>
</dbReference>
<evidence type="ECO:0000313" key="28">
    <source>
        <dbReference type="Proteomes" id="UP000309676"/>
    </source>
</evidence>
<dbReference type="InterPro" id="IPR016185">
    <property type="entry name" value="PreATP-grasp_dom_sf"/>
</dbReference>
<accession>A0A5R9GEG0</accession>
<dbReference type="InterPro" id="IPR011127">
    <property type="entry name" value="Dala_Dala_lig_N"/>
</dbReference>
<feature type="binding site" evidence="24">
    <location>
        <position position="330"/>
    </location>
    <ligand>
        <name>Mg(2+)</name>
        <dbReference type="ChEBI" id="CHEBI:18420"/>
        <label>2</label>
    </ligand>
</feature>
<keyword evidence="7 22" id="KW-0963">Cytoplasm</keyword>
<dbReference type="InterPro" id="IPR013815">
    <property type="entry name" value="ATP_grasp_subdomain_1"/>
</dbReference>
<evidence type="ECO:0000256" key="18">
    <source>
        <dbReference type="ARBA" id="ARBA00060592"/>
    </source>
</evidence>
<evidence type="ECO:0000256" key="25">
    <source>
        <dbReference type="PROSITE-ProRule" id="PRU00409"/>
    </source>
</evidence>
<gene>
    <name evidence="22" type="primary">ddl</name>
    <name evidence="27" type="ORF">FE782_24210</name>
</gene>
<evidence type="ECO:0000256" key="2">
    <source>
        <dbReference type="ARBA" id="ARBA00003921"/>
    </source>
</evidence>
<evidence type="ECO:0000256" key="14">
    <source>
        <dbReference type="ARBA" id="ARBA00022984"/>
    </source>
</evidence>
<evidence type="ECO:0000256" key="24">
    <source>
        <dbReference type="PIRSR" id="PIRSR039102-3"/>
    </source>
</evidence>
<dbReference type="AlphaFoldDB" id="A0A5R9GEG0"/>
<comment type="catalytic activity">
    <reaction evidence="17 22">
        <text>2 D-alanine + ATP = D-alanyl-D-alanine + ADP + phosphate + H(+)</text>
        <dbReference type="Rhea" id="RHEA:11224"/>
        <dbReference type="ChEBI" id="CHEBI:15378"/>
        <dbReference type="ChEBI" id="CHEBI:30616"/>
        <dbReference type="ChEBI" id="CHEBI:43474"/>
        <dbReference type="ChEBI" id="CHEBI:57416"/>
        <dbReference type="ChEBI" id="CHEBI:57822"/>
        <dbReference type="ChEBI" id="CHEBI:456216"/>
        <dbReference type="EC" id="6.3.2.4"/>
    </reaction>
</comment>
<dbReference type="NCBIfam" id="NF002528">
    <property type="entry name" value="PRK01966.1-4"/>
    <property type="match status" value="1"/>
</dbReference>
<dbReference type="PROSITE" id="PS00843">
    <property type="entry name" value="DALA_DALA_LIGASE_1"/>
    <property type="match status" value="1"/>
</dbReference>
<keyword evidence="11 25" id="KW-0067">ATP-binding</keyword>
<evidence type="ECO:0000256" key="6">
    <source>
        <dbReference type="ARBA" id="ARBA00012216"/>
    </source>
</evidence>
<comment type="function">
    <text evidence="2 22">Cell wall formation.</text>
</comment>
<dbReference type="Gene3D" id="3.30.470.20">
    <property type="entry name" value="ATP-grasp fold, B domain"/>
    <property type="match status" value="1"/>
</dbReference>
<dbReference type="PROSITE" id="PS00844">
    <property type="entry name" value="DALA_DALA_LIGASE_2"/>
    <property type="match status" value="1"/>
</dbReference>
<dbReference type="OrthoDB" id="9813261at2"/>
<evidence type="ECO:0000256" key="19">
    <source>
        <dbReference type="ARBA" id="ARBA00068427"/>
    </source>
</evidence>
<evidence type="ECO:0000256" key="15">
    <source>
        <dbReference type="ARBA" id="ARBA00023211"/>
    </source>
</evidence>
<evidence type="ECO:0000256" key="22">
    <source>
        <dbReference type="HAMAP-Rule" id="MF_00047"/>
    </source>
</evidence>
<keyword evidence="14 22" id="KW-0573">Peptidoglycan synthesis</keyword>
<evidence type="ECO:0000256" key="11">
    <source>
        <dbReference type="ARBA" id="ARBA00022840"/>
    </source>
</evidence>
<dbReference type="EC" id="6.3.2.4" evidence="6 22"/>
<evidence type="ECO:0000256" key="13">
    <source>
        <dbReference type="ARBA" id="ARBA00022960"/>
    </source>
</evidence>
<dbReference type="Gene3D" id="3.40.50.20">
    <property type="match status" value="1"/>
</dbReference>
<comment type="cofactor">
    <cofactor evidence="1">
        <name>Mn(2+)</name>
        <dbReference type="ChEBI" id="CHEBI:29035"/>
    </cofactor>
</comment>
<dbReference type="GO" id="GO:0008716">
    <property type="term" value="F:D-alanine-D-alanine ligase activity"/>
    <property type="evidence" value="ECO:0007669"/>
    <property type="project" value="UniProtKB-UniRule"/>
</dbReference>
<keyword evidence="15 24" id="KW-0464">Manganese</keyword>
<dbReference type="PANTHER" id="PTHR23132">
    <property type="entry name" value="D-ALANINE--D-ALANINE LIGASE"/>
    <property type="match status" value="1"/>
</dbReference>
<evidence type="ECO:0000313" key="27">
    <source>
        <dbReference type="EMBL" id="TLS49775.1"/>
    </source>
</evidence>
<reference evidence="27 28" key="1">
    <citation type="submission" date="2019-05" db="EMBL/GenBank/DDBJ databases">
        <authorList>
            <person name="Narsing Rao M.P."/>
            <person name="Li W.J."/>
        </authorList>
    </citation>
    <scope>NUCLEOTIDE SEQUENCE [LARGE SCALE GENOMIC DNA]</scope>
    <source>
        <strain evidence="27 28">SYSU_K30003</strain>
    </source>
</reference>
<keyword evidence="28" id="KW-1185">Reference proteome</keyword>
<feature type="binding site" evidence="24">
    <location>
        <position position="328"/>
    </location>
    <ligand>
        <name>Mg(2+)</name>
        <dbReference type="ChEBI" id="CHEBI:18420"/>
        <label>2</label>
    </ligand>
</feature>
<evidence type="ECO:0000256" key="9">
    <source>
        <dbReference type="ARBA" id="ARBA00022723"/>
    </source>
</evidence>
<feature type="domain" description="ATP-grasp" evidence="26">
    <location>
        <begin position="147"/>
        <end position="357"/>
    </location>
</feature>
<dbReference type="GO" id="GO:0008360">
    <property type="term" value="P:regulation of cell shape"/>
    <property type="evidence" value="ECO:0007669"/>
    <property type="project" value="UniProtKB-KW"/>
</dbReference>
<feature type="active site" evidence="23">
    <location>
        <position position="335"/>
    </location>
</feature>
<dbReference type="Pfam" id="PF07478">
    <property type="entry name" value="Dala_Dala_lig_C"/>
    <property type="match status" value="1"/>
</dbReference>
<evidence type="ECO:0000256" key="20">
    <source>
        <dbReference type="ARBA" id="ARBA00076288"/>
    </source>
</evidence>
<evidence type="ECO:0000256" key="23">
    <source>
        <dbReference type="PIRSR" id="PIRSR039102-1"/>
    </source>
</evidence>
<comment type="similarity">
    <text evidence="5 22">Belongs to the D-alanine--D-alanine ligase family.</text>
</comment>
<feature type="binding site" evidence="24">
    <location>
        <position position="314"/>
    </location>
    <ligand>
        <name>Mg(2+)</name>
        <dbReference type="ChEBI" id="CHEBI:18420"/>
        <label>1</label>
    </ligand>
</feature>
<dbReference type="SUPFAM" id="SSF56059">
    <property type="entry name" value="Glutathione synthetase ATP-binding domain-like"/>
    <property type="match status" value="1"/>
</dbReference>
<keyword evidence="8 22" id="KW-0436">Ligase</keyword>
<dbReference type="InterPro" id="IPR011095">
    <property type="entry name" value="Dala_Dala_lig_C"/>
</dbReference>
<keyword evidence="10 25" id="KW-0547">Nucleotide-binding</keyword>
<organism evidence="27 28">
    <name type="scientific">Paenibacillus antri</name>
    <dbReference type="NCBI Taxonomy" id="2582848"/>
    <lineage>
        <taxon>Bacteria</taxon>
        <taxon>Bacillati</taxon>
        <taxon>Bacillota</taxon>
        <taxon>Bacilli</taxon>
        <taxon>Bacillales</taxon>
        <taxon>Paenibacillaceae</taxon>
        <taxon>Paenibacillus</taxon>
    </lineage>
</organism>
<dbReference type="SUPFAM" id="SSF52440">
    <property type="entry name" value="PreATP-grasp domain"/>
    <property type="match status" value="1"/>
</dbReference>
<feature type="active site" evidence="23">
    <location>
        <position position="196"/>
    </location>
</feature>
<evidence type="ECO:0000256" key="1">
    <source>
        <dbReference type="ARBA" id="ARBA00001936"/>
    </source>
</evidence>
<dbReference type="EMBL" id="VCIW01000019">
    <property type="protein sequence ID" value="TLS49775.1"/>
    <property type="molecule type" value="Genomic_DNA"/>
</dbReference>
<dbReference type="PROSITE" id="PS50975">
    <property type="entry name" value="ATP_GRASP"/>
    <property type="match status" value="1"/>
</dbReference>